<protein>
    <submittedName>
        <fullName evidence="1">Uncharacterized protein</fullName>
    </submittedName>
</protein>
<dbReference type="RefSeq" id="WP_307350137.1">
    <property type="nucleotide sequence ID" value="NZ_JAUSVS010000005.1"/>
</dbReference>
<evidence type="ECO:0000313" key="1">
    <source>
        <dbReference type="EMBL" id="MDQ0465048.1"/>
    </source>
</evidence>
<accession>A0ABU0ISR0</accession>
<proteinExistence type="predicted"/>
<keyword evidence="2" id="KW-1185">Reference proteome</keyword>
<dbReference type="EMBL" id="JAUSVS010000005">
    <property type="protein sequence ID" value="MDQ0465048.1"/>
    <property type="molecule type" value="Genomic_DNA"/>
</dbReference>
<organism evidence="1 2">
    <name type="scientific">Caulobacter ginsengisoli</name>
    <dbReference type="NCBI Taxonomy" id="400775"/>
    <lineage>
        <taxon>Bacteria</taxon>
        <taxon>Pseudomonadati</taxon>
        <taxon>Pseudomonadota</taxon>
        <taxon>Alphaproteobacteria</taxon>
        <taxon>Caulobacterales</taxon>
        <taxon>Caulobacteraceae</taxon>
        <taxon>Caulobacter</taxon>
    </lineage>
</organism>
<evidence type="ECO:0000313" key="2">
    <source>
        <dbReference type="Proteomes" id="UP001228905"/>
    </source>
</evidence>
<comment type="caution">
    <text evidence="1">The sequence shown here is derived from an EMBL/GenBank/DDBJ whole genome shotgun (WGS) entry which is preliminary data.</text>
</comment>
<reference evidence="1 2" key="1">
    <citation type="submission" date="2023-07" db="EMBL/GenBank/DDBJ databases">
        <title>Genomic Encyclopedia of Type Strains, Phase IV (KMG-IV): sequencing the most valuable type-strain genomes for metagenomic binning, comparative biology and taxonomic classification.</title>
        <authorList>
            <person name="Goeker M."/>
        </authorList>
    </citation>
    <scope>NUCLEOTIDE SEQUENCE [LARGE SCALE GENOMIC DNA]</scope>
    <source>
        <strain evidence="1 2">DSM 18695</strain>
    </source>
</reference>
<dbReference type="Proteomes" id="UP001228905">
    <property type="component" value="Unassembled WGS sequence"/>
</dbReference>
<name>A0ABU0ISR0_9CAUL</name>
<gene>
    <name evidence="1" type="ORF">QO010_002832</name>
</gene>
<sequence length="61" mass="6670">MMTASACYEKAEMCEASAAASPDEAMRASWLRMAASWRGLGGDSEGRPIIAWLLQRPHQVD</sequence>